<feature type="transmembrane region" description="Helical" evidence="6">
    <location>
        <begin position="146"/>
        <end position="166"/>
    </location>
</feature>
<evidence type="ECO:0000313" key="9">
    <source>
        <dbReference type="RefSeq" id="XP_013065418.2"/>
    </source>
</evidence>
<dbReference type="PANTHER" id="PTHR13439">
    <property type="entry name" value="CT120 PROTEIN"/>
    <property type="match status" value="1"/>
</dbReference>
<evidence type="ECO:0000256" key="5">
    <source>
        <dbReference type="PROSITE-ProRule" id="PRU00205"/>
    </source>
</evidence>
<feature type="domain" description="TLC" evidence="7">
    <location>
        <begin position="53"/>
        <end position="247"/>
    </location>
</feature>
<evidence type="ECO:0000256" key="2">
    <source>
        <dbReference type="ARBA" id="ARBA00022692"/>
    </source>
</evidence>
<feature type="transmembrane region" description="Helical" evidence="6">
    <location>
        <begin position="62"/>
        <end position="83"/>
    </location>
</feature>
<dbReference type="OrthoDB" id="10266980at2759"/>
<sequence length="278" mass="32461">MLGLYFGEDSAYSHMRDNIDWKCGFLMFLFSLAFFYLVNILVKNRTQHKLPLAEEWKWRNVYVSWVHSLISATWTLLCVVIYPELFHGLIYHINYFTYLCITFATGYFVYDFLDLCFEGKVLTLWELTAHHIAVVSMFIYNVVTKAQIGFSLIALSVEVNSVFLHWRKLLQMEKTPFSSKHYVIIKYLNLATFIVFRGGPLTIITVSLFTLHEHVSLVYLVCVSISMVVMDIINIVLLYRFIKSDILRDLRPGTKKSSRAKHLNDRNGNVMDLEHDSN</sequence>
<gene>
    <name evidence="9" type="primary">LOC106054194</name>
</gene>
<dbReference type="SMART" id="SM00724">
    <property type="entry name" value="TLC"/>
    <property type="match status" value="1"/>
</dbReference>
<keyword evidence="8" id="KW-1185">Reference proteome</keyword>
<evidence type="ECO:0000256" key="3">
    <source>
        <dbReference type="ARBA" id="ARBA00022989"/>
    </source>
</evidence>
<feature type="transmembrane region" description="Helical" evidence="6">
    <location>
        <begin position="217"/>
        <end position="242"/>
    </location>
</feature>
<dbReference type="GeneID" id="106054194"/>
<reference evidence="9" key="1">
    <citation type="submission" date="2025-08" db="UniProtKB">
        <authorList>
            <consortium name="RefSeq"/>
        </authorList>
    </citation>
    <scope>IDENTIFICATION</scope>
</reference>
<evidence type="ECO:0000256" key="6">
    <source>
        <dbReference type="SAM" id="Phobius"/>
    </source>
</evidence>
<dbReference type="InterPro" id="IPR006634">
    <property type="entry name" value="TLC-dom"/>
</dbReference>
<evidence type="ECO:0000256" key="1">
    <source>
        <dbReference type="ARBA" id="ARBA00004141"/>
    </source>
</evidence>
<protein>
    <submittedName>
        <fullName evidence="9">TLC domain-containing protein 2-like</fullName>
    </submittedName>
</protein>
<evidence type="ECO:0000256" key="4">
    <source>
        <dbReference type="ARBA" id="ARBA00023136"/>
    </source>
</evidence>
<organism evidence="8 9">
    <name type="scientific">Biomphalaria glabrata</name>
    <name type="common">Bloodfluke planorb</name>
    <name type="synonym">Freshwater snail</name>
    <dbReference type="NCBI Taxonomy" id="6526"/>
    <lineage>
        <taxon>Eukaryota</taxon>
        <taxon>Metazoa</taxon>
        <taxon>Spiralia</taxon>
        <taxon>Lophotrochozoa</taxon>
        <taxon>Mollusca</taxon>
        <taxon>Gastropoda</taxon>
        <taxon>Heterobranchia</taxon>
        <taxon>Euthyneura</taxon>
        <taxon>Panpulmonata</taxon>
        <taxon>Hygrophila</taxon>
        <taxon>Lymnaeoidea</taxon>
        <taxon>Planorbidae</taxon>
        <taxon>Biomphalaria</taxon>
    </lineage>
</organism>
<dbReference type="KEGG" id="bgt:106054194"/>
<comment type="subcellular location">
    <subcellularLocation>
        <location evidence="1">Membrane</location>
        <topology evidence="1">Multi-pass membrane protein</topology>
    </subcellularLocation>
</comment>
<keyword evidence="2 5" id="KW-0812">Transmembrane</keyword>
<dbReference type="RefSeq" id="XP_013065418.2">
    <property type="nucleotide sequence ID" value="XM_013209964.2"/>
</dbReference>
<dbReference type="GO" id="GO:0005886">
    <property type="term" value="C:plasma membrane"/>
    <property type="evidence" value="ECO:0007669"/>
    <property type="project" value="TreeGrafter"/>
</dbReference>
<accession>A0A9U8DXM3</accession>
<feature type="transmembrane region" description="Helical" evidence="6">
    <location>
        <begin position="89"/>
        <end position="110"/>
    </location>
</feature>
<dbReference type="OMA" id="HPHEIFH"/>
<dbReference type="GO" id="GO:0055091">
    <property type="term" value="P:phospholipid homeostasis"/>
    <property type="evidence" value="ECO:0007669"/>
    <property type="project" value="TreeGrafter"/>
</dbReference>
<evidence type="ECO:0000259" key="7">
    <source>
        <dbReference type="PROSITE" id="PS50922"/>
    </source>
</evidence>
<dbReference type="PROSITE" id="PS50922">
    <property type="entry name" value="TLC"/>
    <property type="match status" value="1"/>
</dbReference>
<proteinExistence type="predicted"/>
<dbReference type="GO" id="GO:0097035">
    <property type="term" value="P:regulation of membrane lipid distribution"/>
    <property type="evidence" value="ECO:0007669"/>
    <property type="project" value="TreeGrafter"/>
</dbReference>
<dbReference type="InterPro" id="IPR050846">
    <property type="entry name" value="TLCD"/>
</dbReference>
<dbReference type="PANTHER" id="PTHR13439:SF4">
    <property type="entry name" value="TLC DOMAIN-CONTAINING PROTEIN"/>
    <property type="match status" value="1"/>
</dbReference>
<evidence type="ECO:0000313" key="8">
    <source>
        <dbReference type="Proteomes" id="UP001165740"/>
    </source>
</evidence>
<dbReference type="GO" id="GO:0071709">
    <property type="term" value="P:membrane assembly"/>
    <property type="evidence" value="ECO:0007669"/>
    <property type="project" value="TreeGrafter"/>
</dbReference>
<dbReference type="Proteomes" id="UP001165740">
    <property type="component" value="Chromosome 12"/>
</dbReference>
<feature type="transmembrane region" description="Helical" evidence="6">
    <location>
        <begin position="122"/>
        <end position="140"/>
    </location>
</feature>
<feature type="transmembrane region" description="Helical" evidence="6">
    <location>
        <begin position="187"/>
        <end position="211"/>
    </location>
</feature>
<dbReference type="AlphaFoldDB" id="A0A9U8DXM3"/>
<keyword evidence="4 5" id="KW-0472">Membrane</keyword>
<dbReference type="GO" id="GO:0007009">
    <property type="term" value="P:plasma membrane organization"/>
    <property type="evidence" value="ECO:0007669"/>
    <property type="project" value="TreeGrafter"/>
</dbReference>
<feature type="transmembrane region" description="Helical" evidence="6">
    <location>
        <begin position="24"/>
        <end position="42"/>
    </location>
</feature>
<keyword evidence="3 6" id="KW-1133">Transmembrane helix</keyword>
<dbReference type="Pfam" id="PF03798">
    <property type="entry name" value="TRAM_LAG1_CLN8"/>
    <property type="match status" value="1"/>
</dbReference>
<name>A0A9U8DXM3_BIOGL</name>